<reference evidence="7" key="1">
    <citation type="submission" date="2021-03" db="EMBL/GenBank/DDBJ databases">
        <authorList>
            <person name="Tagirdzhanova G."/>
        </authorList>
    </citation>
    <scope>NUCLEOTIDE SEQUENCE</scope>
</reference>
<dbReference type="GO" id="GO:0005739">
    <property type="term" value="C:mitochondrion"/>
    <property type="evidence" value="ECO:0007669"/>
    <property type="project" value="UniProtKB-SubCell"/>
</dbReference>
<keyword evidence="4" id="KW-0256">Endoplasmic reticulum</keyword>
<dbReference type="InterPro" id="IPR027417">
    <property type="entry name" value="P-loop_NTPase"/>
</dbReference>
<dbReference type="GO" id="GO:0005783">
    <property type="term" value="C:endoplasmic reticulum"/>
    <property type="evidence" value="ECO:0007669"/>
    <property type="project" value="UniProtKB-SubCell"/>
</dbReference>
<dbReference type="Pfam" id="PF13374">
    <property type="entry name" value="TPR_10"/>
    <property type="match status" value="1"/>
</dbReference>
<dbReference type="PANTHER" id="PTHR48182">
    <property type="entry name" value="PROTEIN SERAC1"/>
    <property type="match status" value="1"/>
</dbReference>
<dbReference type="InterPro" id="IPR052374">
    <property type="entry name" value="SERAC1"/>
</dbReference>
<evidence type="ECO:0008006" key="9">
    <source>
        <dbReference type="Google" id="ProtNLM"/>
    </source>
</evidence>
<dbReference type="PANTHER" id="PTHR48182:SF2">
    <property type="entry name" value="PROTEIN SERAC1"/>
    <property type="match status" value="1"/>
</dbReference>
<dbReference type="Pfam" id="PF13424">
    <property type="entry name" value="TPR_12"/>
    <property type="match status" value="1"/>
</dbReference>
<evidence type="ECO:0000256" key="6">
    <source>
        <dbReference type="ARBA" id="ARBA00023136"/>
    </source>
</evidence>
<dbReference type="SUPFAM" id="SSF53474">
    <property type="entry name" value="alpha/beta-Hydrolases"/>
    <property type="match status" value="1"/>
</dbReference>
<evidence type="ECO:0000256" key="5">
    <source>
        <dbReference type="ARBA" id="ARBA00023128"/>
    </source>
</evidence>
<proteinExistence type="predicted"/>
<comment type="caution">
    <text evidence="7">The sequence shown here is derived from an EMBL/GenBank/DDBJ whole genome shotgun (WGS) entry which is preliminary data.</text>
</comment>
<comment type="subcellular location">
    <subcellularLocation>
        <location evidence="2">Endoplasmic reticulum</location>
    </subcellularLocation>
    <subcellularLocation>
        <location evidence="3">Membrane</location>
    </subcellularLocation>
    <subcellularLocation>
        <location evidence="1">Mitochondrion</location>
    </subcellularLocation>
</comment>
<dbReference type="AlphaFoldDB" id="A0A8H3EYL3"/>
<evidence type="ECO:0000256" key="3">
    <source>
        <dbReference type="ARBA" id="ARBA00004370"/>
    </source>
</evidence>
<dbReference type="EMBL" id="CAJPDT010000010">
    <property type="protein sequence ID" value="CAF9912677.1"/>
    <property type="molecule type" value="Genomic_DNA"/>
</dbReference>
<accession>A0A8H3EYL3</accession>
<evidence type="ECO:0000256" key="1">
    <source>
        <dbReference type="ARBA" id="ARBA00004173"/>
    </source>
</evidence>
<dbReference type="InterPro" id="IPR029058">
    <property type="entry name" value="AB_hydrolase_fold"/>
</dbReference>
<dbReference type="Gene3D" id="1.25.40.10">
    <property type="entry name" value="Tetratricopeptide repeat domain"/>
    <property type="match status" value="2"/>
</dbReference>
<name>A0A8H3EYL3_9LECA</name>
<keyword evidence="6" id="KW-0472">Membrane</keyword>
<sequence length="1126" mass="128202">MAISELTAPTTFEPSSCSATRIPVADIVAVHGILERGLEAWTDTESGVLWLRDLFPHERYNVRVLVYHYDAEAFSSPSEASADRILPFANSLVAELCADRQLVNAFKRPIIFVCHGFGGLLVKRALAFSSTRRAQAVEHLRSVFMSTHSIIFFGTPHNGIRKEVLTLWHHDRPGPTQFLLNLLRGSEMLQEITDQFAPLMKRFAIYNLWEQRKTKADEVSAFAVEEDSAAPTWDNTERCGIFATHDDMVKFSDVHDHGYRVVLEALARYIATAPALIHYRWEKDMEALGQERQLEAEDLLKPPLRYLLSSDGIKPNCNEWFIIPRCSSTYFTGRASHAEFVREKLGPVNHLDQANRHKVCVIYGLGGAGKTQFCLKYAEDNKPRYWGVFWIDASSEENAENSFASLGQQMGKGATFTGGMYWLSQCTKPWLLVFDNADDPEMDVSKYFPVGGSGHILITTRNPGAEIYATAGHLRFSGLEPEDAVSLLLKTAFPKDESPSPKSDSRRTAQKITSELGYLALAIANAGTSIRRNIYTLEMYLRHYLGHRKDMIISKSISTADEANIITTWEIPFQRLASRRSLEYRDAVDLIHICAFMHFDSIPEAMFQRTWESIETGKQLHVAPGLAGIRSEWDEGSQFRLRTALSILYNYSIIDHDPKRGVLSLHPVIQRWAKDRLSETDQKDWLNTAVAVLAQCISPDMEASGQGFRRSLLPHIEACLRALKSLYNKVGPDSVERATEIERFAWVFAENGLWRRASSYQVDVLRFRAKKLGRFHVHTIQAQRSLAQSHFNLFDLIPCISAQTHILKTNWYARPSFADWMIWPPWKPEHIPYCITLSDLTLSLWFAGKLDWSKRAGERAVNGLVKRLGPDDPMTLTAMFNLARTYHHLCDQHASRALLVKVLRKRKHLFGPDHPDTLMVRNELGMSFCVARERLPVAERLVSNVLAARKRILGEEHAYTLWSMNDLARVLTIRERPDKAIAILDKVAPILRRTLGESHPGMSMMKANLTQAYVRARRWREAETVLNELLQVVPKDHPDWIVAKVGYVRVLTATGRLEEAETDCLKLLNVIAKEKVLSADSPRITVIAEQLSLIYEKQERWNEREALKAKYPLIDQPDKQQFEIRM</sequence>
<dbReference type="InterPro" id="IPR011990">
    <property type="entry name" value="TPR-like_helical_dom_sf"/>
</dbReference>
<dbReference type="OrthoDB" id="5086500at2759"/>
<dbReference type="GO" id="GO:0016020">
    <property type="term" value="C:membrane"/>
    <property type="evidence" value="ECO:0007669"/>
    <property type="project" value="UniProtKB-SubCell"/>
</dbReference>
<evidence type="ECO:0000313" key="7">
    <source>
        <dbReference type="EMBL" id="CAF9912677.1"/>
    </source>
</evidence>
<evidence type="ECO:0000256" key="4">
    <source>
        <dbReference type="ARBA" id="ARBA00022824"/>
    </source>
</evidence>
<protein>
    <recommendedName>
        <fullName evidence="9">NB-ARC domain-containing protein</fullName>
    </recommendedName>
</protein>
<dbReference type="Gene3D" id="3.40.50.300">
    <property type="entry name" value="P-loop containing nucleotide triphosphate hydrolases"/>
    <property type="match status" value="1"/>
</dbReference>
<dbReference type="GO" id="GO:0043531">
    <property type="term" value="F:ADP binding"/>
    <property type="evidence" value="ECO:0007669"/>
    <property type="project" value="InterPro"/>
</dbReference>
<gene>
    <name evidence="7" type="ORF">IMSHALPRED_000383</name>
</gene>
<dbReference type="SUPFAM" id="SSF48452">
    <property type="entry name" value="TPR-like"/>
    <property type="match status" value="1"/>
</dbReference>
<keyword evidence="8" id="KW-1185">Reference proteome</keyword>
<keyword evidence="5" id="KW-0496">Mitochondrion</keyword>
<evidence type="ECO:0000313" key="8">
    <source>
        <dbReference type="Proteomes" id="UP000664534"/>
    </source>
</evidence>
<organism evidence="7 8">
    <name type="scientific">Imshaugia aleurites</name>
    <dbReference type="NCBI Taxonomy" id="172621"/>
    <lineage>
        <taxon>Eukaryota</taxon>
        <taxon>Fungi</taxon>
        <taxon>Dikarya</taxon>
        <taxon>Ascomycota</taxon>
        <taxon>Pezizomycotina</taxon>
        <taxon>Lecanoromycetes</taxon>
        <taxon>OSLEUM clade</taxon>
        <taxon>Lecanoromycetidae</taxon>
        <taxon>Lecanorales</taxon>
        <taxon>Lecanorineae</taxon>
        <taxon>Parmeliaceae</taxon>
        <taxon>Imshaugia</taxon>
    </lineage>
</organism>
<dbReference type="Gene3D" id="3.40.50.1820">
    <property type="entry name" value="alpha/beta hydrolase"/>
    <property type="match status" value="1"/>
</dbReference>
<dbReference type="SUPFAM" id="SSF52540">
    <property type="entry name" value="P-loop containing nucleoside triphosphate hydrolases"/>
    <property type="match status" value="1"/>
</dbReference>
<dbReference type="Proteomes" id="UP000664534">
    <property type="component" value="Unassembled WGS sequence"/>
</dbReference>
<evidence type="ECO:0000256" key="2">
    <source>
        <dbReference type="ARBA" id="ARBA00004240"/>
    </source>
</evidence>